<sequence length="143" mass="15456">MALNSFSTGKDCQVVVLGPFGRVDLDHVTGFESRQMTAAIRVDRMDGTMLGAELPKGWEGAFDLERGSSAADDMLAQIEQSYLAGTTPAAGTLYQYIDEVDGSTSTYQFSTVVFKLASSGLYKGDASVKQRLEFFATSRSRVS</sequence>
<organism evidence="1 2">
    <name type="scientific">Acidisoma silvae</name>
    <dbReference type="NCBI Taxonomy" id="2802396"/>
    <lineage>
        <taxon>Bacteria</taxon>
        <taxon>Pseudomonadati</taxon>
        <taxon>Pseudomonadota</taxon>
        <taxon>Alphaproteobacteria</taxon>
        <taxon>Acetobacterales</taxon>
        <taxon>Acidocellaceae</taxon>
        <taxon>Acidisoma</taxon>
    </lineage>
</organism>
<protein>
    <submittedName>
        <fullName evidence="1">Uncharacterized protein</fullName>
    </submittedName>
</protein>
<dbReference type="AlphaFoldDB" id="A0A963YPR6"/>
<comment type="caution">
    <text evidence="1">The sequence shown here is derived from an EMBL/GenBank/DDBJ whole genome shotgun (WGS) entry which is preliminary data.</text>
</comment>
<keyword evidence="2" id="KW-1185">Reference proteome</keyword>
<dbReference type="Proteomes" id="UP000708298">
    <property type="component" value="Unassembled WGS sequence"/>
</dbReference>
<accession>A0A963YPR6</accession>
<reference evidence="1" key="1">
    <citation type="journal article" date="2021" name="Microorganisms">
        <title>Acidisoma silvae sp. nov. and Acidisomacellulosilytica sp. nov., Two Acidophilic Bacteria Isolated from Decaying Wood, Hydrolyzing Cellulose and Producing Poly-3-hydroxybutyrate.</title>
        <authorList>
            <person name="Mieszkin S."/>
            <person name="Pouder E."/>
            <person name="Uroz S."/>
            <person name="Simon-Colin C."/>
            <person name="Alain K."/>
        </authorList>
    </citation>
    <scope>NUCLEOTIDE SEQUENCE</scope>
    <source>
        <strain evidence="1">HW T2.11</strain>
    </source>
</reference>
<evidence type="ECO:0000313" key="1">
    <source>
        <dbReference type="EMBL" id="MCB8874766.1"/>
    </source>
</evidence>
<proteinExistence type="predicted"/>
<reference evidence="1" key="2">
    <citation type="submission" date="2021-01" db="EMBL/GenBank/DDBJ databases">
        <authorList>
            <person name="Mieszkin S."/>
            <person name="Pouder E."/>
            <person name="Alain K."/>
        </authorList>
    </citation>
    <scope>NUCLEOTIDE SEQUENCE</scope>
    <source>
        <strain evidence="1">HW T2.11</strain>
    </source>
</reference>
<gene>
    <name evidence="1" type="ORF">ASILVAE211_06195</name>
</gene>
<name>A0A963YPR6_9PROT</name>
<evidence type="ECO:0000313" key="2">
    <source>
        <dbReference type="Proteomes" id="UP000708298"/>
    </source>
</evidence>
<dbReference type="EMBL" id="JAESVB010000002">
    <property type="protein sequence ID" value="MCB8874766.1"/>
    <property type="molecule type" value="Genomic_DNA"/>
</dbReference>
<dbReference type="RefSeq" id="WP_227320431.1">
    <property type="nucleotide sequence ID" value="NZ_JAESVB010000002.1"/>
</dbReference>